<dbReference type="PIRSF" id="PIRSF003108">
    <property type="entry name" value="DinJ"/>
    <property type="match status" value="1"/>
</dbReference>
<keyword evidence="2" id="KW-1277">Toxin-antitoxin system</keyword>
<dbReference type="GO" id="GO:0044010">
    <property type="term" value="P:single-species biofilm formation"/>
    <property type="evidence" value="ECO:0007669"/>
    <property type="project" value="InterPro"/>
</dbReference>
<dbReference type="GO" id="GO:0006351">
    <property type="term" value="P:DNA-templated transcription"/>
    <property type="evidence" value="ECO:0007669"/>
    <property type="project" value="TreeGrafter"/>
</dbReference>
<dbReference type="RefSeq" id="WP_115543269.1">
    <property type="nucleotide sequence ID" value="NZ_NXLQ01000014.1"/>
</dbReference>
<name>A0A3D8IL34_9HELI</name>
<evidence type="ECO:0000313" key="3">
    <source>
        <dbReference type="EMBL" id="RDU65281.1"/>
    </source>
</evidence>
<dbReference type="GO" id="GO:0015643">
    <property type="term" value="F:toxic substance binding"/>
    <property type="evidence" value="ECO:0007669"/>
    <property type="project" value="InterPro"/>
</dbReference>
<sequence length="97" mass="11311">MQTQMMNVTFRMSKEDKQHFERIINSMGLNLSSAFNIFAKAVIRENAIPFELRGDEIPNAETIKTIENIENEENLETITIEQLIKEREEMKAHEKIG</sequence>
<dbReference type="PANTHER" id="PTHR38781:SF1">
    <property type="entry name" value="ANTITOXIN DINJ-RELATED"/>
    <property type="match status" value="1"/>
</dbReference>
<dbReference type="Gene3D" id="1.10.1220.10">
    <property type="entry name" value="Met repressor-like"/>
    <property type="match status" value="1"/>
</dbReference>
<dbReference type="InterPro" id="IPR026262">
    <property type="entry name" value="DinJ"/>
</dbReference>
<dbReference type="AlphaFoldDB" id="A0A3D8IL34"/>
<proteinExistence type="inferred from homology"/>
<dbReference type="OrthoDB" id="9804867at2"/>
<dbReference type="EMBL" id="NXLQ01000014">
    <property type="protein sequence ID" value="RDU65281.1"/>
    <property type="molecule type" value="Genomic_DNA"/>
</dbReference>
<reference evidence="3 4" key="1">
    <citation type="submission" date="2018-04" db="EMBL/GenBank/DDBJ databases">
        <title>Novel Campyloabacter and Helicobacter Species and Strains.</title>
        <authorList>
            <person name="Mannion A.J."/>
            <person name="Shen Z."/>
            <person name="Fox J.G."/>
        </authorList>
    </citation>
    <scope>NUCLEOTIDE SEQUENCE [LARGE SCALE GENOMIC DNA]</scope>
    <source>
        <strain evidence="3 4">MIT 17-337</strain>
    </source>
</reference>
<organism evidence="3 4">
    <name type="scientific">Helicobacter didelphidarum</name>
    <dbReference type="NCBI Taxonomy" id="2040648"/>
    <lineage>
        <taxon>Bacteria</taxon>
        <taxon>Pseudomonadati</taxon>
        <taxon>Campylobacterota</taxon>
        <taxon>Epsilonproteobacteria</taxon>
        <taxon>Campylobacterales</taxon>
        <taxon>Helicobacteraceae</taxon>
        <taxon>Helicobacter</taxon>
    </lineage>
</organism>
<dbReference type="NCBIfam" id="TIGR02384">
    <property type="entry name" value="RelB_DinJ"/>
    <property type="match status" value="1"/>
</dbReference>
<dbReference type="PANTHER" id="PTHR38781">
    <property type="entry name" value="ANTITOXIN DINJ-RELATED"/>
    <property type="match status" value="1"/>
</dbReference>
<dbReference type="InterPro" id="IPR007337">
    <property type="entry name" value="RelB/DinJ"/>
</dbReference>
<comment type="similarity">
    <text evidence="1">Belongs to the RelB/DinJ antitoxin family.</text>
</comment>
<evidence type="ECO:0000256" key="1">
    <source>
        <dbReference type="ARBA" id="ARBA00010562"/>
    </source>
</evidence>
<accession>A0A3D8IL34</accession>
<keyword evidence="4" id="KW-1185">Reference proteome</keyword>
<protein>
    <submittedName>
        <fullName evidence="3">Type II toxin-antitoxin system antitoxin, RelB/DinJ family</fullName>
    </submittedName>
</protein>
<gene>
    <name evidence="3" type="ORF">CQA53_06835</name>
</gene>
<dbReference type="Pfam" id="PF04221">
    <property type="entry name" value="RelB"/>
    <property type="match status" value="1"/>
</dbReference>
<dbReference type="GO" id="GO:0006355">
    <property type="term" value="P:regulation of DNA-templated transcription"/>
    <property type="evidence" value="ECO:0007669"/>
    <property type="project" value="InterPro"/>
</dbReference>
<dbReference type="GO" id="GO:0000987">
    <property type="term" value="F:cis-regulatory region sequence-specific DNA binding"/>
    <property type="evidence" value="ECO:0007669"/>
    <property type="project" value="InterPro"/>
</dbReference>
<dbReference type="InterPro" id="IPR013321">
    <property type="entry name" value="Arc_rbn_hlx_hlx"/>
</dbReference>
<evidence type="ECO:0000256" key="2">
    <source>
        <dbReference type="ARBA" id="ARBA00022649"/>
    </source>
</evidence>
<dbReference type="Proteomes" id="UP000256379">
    <property type="component" value="Unassembled WGS sequence"/>
</dbReference>
<evidence type="ECO:0000313" key="4">
    <source>
        <dbReference type="Proteomes" id="UP000256379"/>
    </source>
</evidence>
<comment type="caution">
    <text evidence="3">The sequence shown here is derived from an EMBL/GenBank/DDBJ whole genome shotgun (WGS) entry which is preliminary data.</text>
</comment>